<gene>
    <name evidence="4" type="ORF">CXB51_004705</name>
</gene>
<proteinExistence type="inferred from homology"/>
<comment type="similarity">
    <text evidence="1">Belongs to the aldehyde dehydrogenase family.</text>
</comment>
<dbReference type="GO" id="GO:0004029">
    <property type="term" value="F:aldehyde dehydrogenase (NAD+) activity"/>
    <property type="evidence" value="ECO:0007669"/>
    <property type="project" value="TreeGrafter"/>
</dbReference>
<dbReference type="InterPro" id="IPR016160">
    <property type="entry name" value="Ald_DH_CS_CYS"/>
</dbReference>
<evidence type="ECO:0000313" key="4">
    <source>
        <dbReference type="EMBL" id="KAG8501704.1"/>
    </source>
</evidence>
<dbReference type="Pfam" id="PF00171">
    <property type="entry name" value="Aldedh"/>
    <property type="match status" value="1"/>
</dbReference>
<dbReference type="InterPro" id="IPR016161">
    <property type="entry name" value="Ald_DH/histidinol_DH"/>
</dbReference>
<dbReference type="PROSITE" id="PS00070">
    <property type="entry name" value="ALDEHYDE_DEHYDR_CYS"/>
    <property type="match status" value="1"/>
</dbReference>
<dbReference type="InterPro" id="IPR012394">
    <property type="entry name" value="Aldehyde_DH_NAD(P)"/>
</dbReference>
<dbReference type="PANTHER" id="PTHR43570">
    <property type="entry name" value="ALDEHYDE DEHYDROGENASE"/>
    <property type="match status" value="1"/>
</dbReference>
<dbReference type="Gene3D" id="3.40.309.10">
    <property type="entry name" value="Aldehyde Dehydrogenase, Chain A, domain 2"/>
    <property type="match status" value="1"/>
</dbReference>
<dbReference type="SUPFAM" id="SSF53720">
    <property type="entry name" value="ALDH-like"/>
    <property type="match status" value="1"/>
</dbReference>
<accession>A0A8J5Z6J5</accession>
<dbReference type="FunFam" id="3.40.605.10:FF:000004">
    <property type="entry name" value="Aldehyde dehydrogenase"/>
    <property type="match status" value="1"/>
</dbReference>
<feature type="domain" description="Aldehyde dehydrogenase" evidence="3">
    <location>
        <begin position="100"/>
        <end position="421"/>
    </location>
</feature>
<keyword evidence="2" id="KW-0560">Oxidoreductase</keyword>
<keyword evidence="5" id="KW-1185">Reference proteome</keyword>
<dbReference type="GO" id="GO:0005737">
    <property type="term" value="C:cytoplasm"/>
    <property type="evidence" value="ECO:0007669"/>
    <property type="project" value="TreeGrafter"/>
</dbReference>
<evidence type="ECO:0000256" key="2">
    <source>
        <dbReference type="ARBA" id="ARBA00023002"/>
    </source>
</evidence>
<dbReference type="Gene3D" id="3.40.605.10">
    <property type="entry name" value="Aldehyde Dehydrogenase, Chain A, domain 1"/>
    <property type="match status" value="1"/>
</dbReference>
<evidence type="ECO:0000313" key="5">
    <source>
        <dbReference type="Proteomes" id="UP000701853"/>
    </source>
</evidence>
<dbReference type="GO" id="GO:0006081">
    <property type="term" value="P:aldehyde metabolic process"/>
    <property type="evidence" value="ECO:0007669"/>
    <property type="project" value="InterPro"/>
</dbReference>
<sequence length="512" mass="56723">MTIVSPGLFKHPSSLHKTDIKLATALFALFSHSFSDVSDPTVLSVLVFLALSTYRHKYKINRFSYLDLHPPFISWIVSLIHLKSCRATLSTTMEEVKPAFDSDKAAVLVNELRKTFNSGKTKSYEWRISQLESISKMIDEKEKEIVEALQKDLSKPELEAFLSEILMARSSCKLALKELKQWMMPQKVETSLATYPSSAEIVAEPLGVVLVISTWNFPFSLSLDPVIGAIAAGNAVVLKPSEIAPATSSLLSRLVGEYMDKSAIIVVEGAVAETSALLEQKWDKIFFTGGARVGRIVMAAAAKNLTPVTLELGGKCPAVVDSNVNLQVTARRIVAGKWVCNNGQACIGVDYIITTKELAPKLIATLVSVVEEIFGKDLMESKERSRIINSFHFKRLVNLLEEDKVSNKIVFGGQRDESQFDDEQIKRKFVQNIYAGGMAINDTILQFPLYLSEESGRVEWGHTMGNSLLMLLAIRRQAVLYRGFAGDSPTRYPPYTPGKKKQIKALLSGKLL</sequence>
<dbReference type="InterPro" id="IPR015590">
    <property type="entry name" value="Aldehyde_DH_dom"/>
</dbReference>
<evidence type="ECO:0000256" key="1">
    <source>
        <dbReference type="ARBA" id="ARBA00009986"/>
    </source>
</evidence>
<dbReference type="PANTHER" id="PTHR43570:SF25">
    <property type="entry name" value="ALDEHYDE DEHYDROGENASE FAMILY 3 MEMBER I1, CHLOROPLASTIC"/>
    <property type="match status" value="1"/>
</dbReference>
<dbReference type="EMBL" id="JAHUZN010000002">
    <property type="protein sequence ID" value="KAG8501704.1"/>
    <property type="molecule type" value="Genomic_DNA"/>
</dbReference>
<dbReference type="AlphaFoldDB" id="A0A8J5Z6J5"/>
<protein>
    <recommendedName>
        <fullName evidence="3">Aldehyde dehydrogenase domain-containing protein</fullName>
    </recommendedName>
</protein>
<dbReference type="Proteomes" id="UP000701853">
    <property type="component" value="Chromosome 2"/>
</dbReference>
<reference evidence="4 5" key="1">
    <citation type="journal article" date="2021" name="bioRxiv">
        <title>The Gossypium anomalum genome as a resource for cotton improvement and evolutionary analysis of hybrid incompatibility.</title>
        <authorList>
            <person name="Grover C.E."/>
            <person name="Yuan D."/>
            <person name="Arick M.A."/>
            <person name="Miller E.R."/>
            <person name="Hu G."/>
            <person name="Peterson D.G."/>
            <person name="Wendel J.F."/>
            <person name="Udall J.A."/>
        </authorList>
    </citation>
    <scope>NUCLEOTIDE SEQUENCE [LARGE SCALE GENOMIC DNA]</scope>
    <source>
        <strain evidence="4">JFW-Udall</strain>
        <tissue evidence="4">Leaf</tissue>
    </source>
</reference>
<dbReference type="InterPro" id="IPR016163">
    <property type="entry name" value="Ald_DH_C"/>
</dbReference>
<dbReference type="OrthoDB" id="440325at2759"/>
<comment type="caution">
    <text evidence="4">The sequence shown here is derived from an EMBL/GenBank/DDBJ whole genome shotgun (WGS) entry which is preliminary data.</text>
</comment>
<dbReference type="InterPro" id="IPR016162">
    <property type="entry name" value="Ald_DH_N"/>
</dbReference>
<name>A0A8J5Z6J5_9ROSI</name>
<evidence type="ECO:0000259" key="3">
    <source>
        <dbReference type="Pfam" id="PF00171"/>
    </source>
</evidence>
<organism evidence="4 5">
    <name type="scientific">Gossypium anomalum</name>
    <dbReference type="NCBI Taxonomy" id="47600"/>
    <lineage>
        <taxon>Eukaryota</taxon>
        <taxon>Viridiplantae</taxon>
        <taxon>Streptophyta</taxon>
        <taxon>Embryophyta</taxon>
        <taxon>Tracheophyta</taxon>
        <taxon>Spermatophyta</taxon>
        <taxon>Magnoliopsida</taxon>
        <taxon>eudicotyledons</taxon>
        <taxon>Gunneridae</taxon>
        <taxon>Pentapetalae</taxon>
        <taxon>rosids</taxon>
        <taxon>malvids</taxon>
        <taxon>Malvales</taxon>
        <taxon>Malvaceae</taxon>
        <taxon>Malvoideae</taxon>
        <taxon>Gossypium</taxon>
    </lineage>
</organism>